<evidence type="ECO:0000256" key="7">
    <source>
        <dbReference type="ARBA" id="ARBA00022989"/>
    </source>
</evidence>
<keyword evidence="8 10" id="KW-0472">Membrane</keyword>
<dbReference type="EMBL" id="LN650648">
    <property type="protein sequence ID" value="CEI72203.1"/>
    <property type="molecule type" value="Genomic_DNA"/>
</dbReference>
<organism evidence="14 15">
    <name type="scientific">Romboutsia hominis</name>
    <dbReference type="NCBI Taxonomy" id="1507512"/>
    <lineage>
        <taxon>Bacteria</taxon>
        <taxon>Bacillati</taxon>
        <taxon>Bacillota</taxon>
        <taxon>Clostridia</taxon>
        <taxon>Peptostreptococcales</taxon>
        <taxon>Peptostreptococcaceae</taxon>
        <taxon>Romboutsia</taxon>
    </lineage>
</organism>
<dbReference type="InterPro" id="IPR040690">
    <property type="entry name" value="FtsX_ECD"/>
</dbReference>
<evidence type="ECO:0000313" key="14">
    <source>
        <dbReference type="EMBL" id="CEI72203.1"/>
    </source>
</evidence>
<accession>A0A2P2BPB8</accession>
<protein>
    <recommendedName>
        <fullName evidence="3 10">Cell division protein FtsX</fullName>
    </recommendedName>
</protein>
<evidence type="ECO:0000256" key="6">
    <source>
        <dbReference type="ARBA" id="ARBA00022692"/>
    </source>
</evidence>
<keyword evidence="4 10" id="KW-1003">Cell membrane</keyword>
<feature type="transmembrane region" description="Helical" evidence="11">
    <location>
        <begin position="213"/>
        <end position="246"/>
    </location>
</feature>
<keyword evidence="7 11" id="KW-1133">Transmembrane helix</keyword>
<dbReference type="PIRSF" id="PIRSF003097">
    <property type="entry name" value="FtsX"/>
    <property type="match status" value="1"/>
</dbReference>
<evidence type="ECO:0000256" key="10">
    <source>
        <dbReference type="PIRNR" id="PIRNR003097"/>
    </source>
</evidence>
<evidence type="ECO:0000256" key="11">
    <source>
        <dbReference type="SAM" id="Phobius"/>
    </source>
</evidence>
<feature type="domain" description="FtsX extracellular" evidence="13">
    <location>
        <begin position="62"/>
        <end position="152"/>
    </location>
</feature>
<evidence type="ECO:0000256" key="9">
    <source>
        <dbReference type="ARBA" id="ARBA00023306"/>
    </source>
</evidence>
<name>A0A2P2BPB8_9FIRM</name>
<dbReference type="AlphaFoldDB" id="A0A2P2BPB8"/>
<dbReference type="InterPro" id="IPR004513">
    <property type="entry name" value="FtsX"/>
</dbReference>
<evidence type="ECO:0000259" key="13">
    <source>
        <dbReference type="Pfam" id="PF18075"/>
    </source>
</evidence>
<dbReference type="InterPro" id="IPR003838">
    <property type="entry name" value="ABC3_permease_C"/>
</dbReference>
<feature type="domain" description="ABC3 transporter permease C-terminal" evidence="12">
    <location>
        <begin position="175"/>
        <end position="299"/>
    </location>
</feature>
<evidence type="ECO:0000256" key="5">
    <source>
        <dbReference type="ARBA" id="ARBA00022618"/>
    </source>
</evidence>
<evidence type="ECO:0000256" key="2">
    <source>
        <dbReference type="ARBA" id="ARBA00007379"/>
    </source>
</evidence>
<dbReference type="PANTHER" id="PTHR47755:SF1">
    <property type="entry name" value="CELL DIVISION PROTEIN FTSX"/>
    <property type="match status" value="1"/>
</dbReference>
<evidence type="ECO:0000256" key="4">
    <source>
        <dbReference type="ARBA" id="ARBA00022475"/>
    </source>
</evidence>
<comment type="function">
    <text evidence="10">Part of the ABC transporter FtsEX involved in asymmetric cellular division facilitating the initiation of sporulation.</text>
</comment>
<gene>
    <name evidence="14" type="ORF">FRIFI_0656</name>
</gene>
<reference evidence="14 15" key="1">
    <citation type="submission" date="2014-09" db="EMBL/GenBank/DDBJ databases">
        <authorList>
            <person name="Hornung B.V."/>
        </authorList>
    </citation>
    <scope>NUCLEOTIDE SEQUENCE [LARGE SCALE GENOMIC DNA]</scope>
    <source>
        <strain evidence="14 15">FRIFI</strain>
    </source>
</reference>
<dbReference type="KEGG" id="rhom:FRIFI_0656"/>
<evidence type="ECO:0000313" key="15">
    <source>
        <dbReference type="Proteomes" id="UP000245695"/>
    </source>
</evidence>
<feature type="transmembrane region" description="Helical" evidence="11">
    <location>
        <begin position="172"/>
        <end position="192"/>
    </location>
</feature>
<dbReference type="Gene3D" id="3.30.70.3040">
    <property type="match status" value="1"/>
</dbReference>
<keyword evidence="15" id="KW-1185">Reference proteome</keyword>
<keyword evidence="9 10" id="KW-0131">Cell cycle</keyword>
<evidence type="ECO:0000256" key="8">
    <source>
        <dbReference type="ARBA" id="ARBA00023136"/>
    </source>
</evidence>
<evidence type="ECO:0000259" key="12">
    <source>
        <dbReference type="Pfam" id="PF02687"/>
    </source>
</evidence>
<dbReference type="Pfam" id="PF18075">
    <property type="entry name" value="FtsX_ECD"/>
    <property type="match status" value="1"/>
</dbReference>
<sequence>MKLMSKFLYSLKQGIKGAFHNKTMTIISTISISASLIILGIVLTIVLNINQFIKYAQDEINEVRVSIEEFTNDDARIELKNKIKDINGVKGVEFKTKEASFNDLKRSFGEEAYLLEGVQNPLEDSFLVTIDNPENIKQISREISKLEGVTEITYFQDIIQNFLSISSTVKKFGSILIGGLLLICLVIISNTIKSRVYSKKEEIQIIKYVGGSNLFVVSPFMVEGFFIGLVGATLAIGICLVMYGYIVENLKQFINPINNIMSGAVLPLASISSSLISTLLITGVVIGVLGSVISVKRHLKV</sequence>
<evidence type="ECO:0000256" key="1">
    <source>
        <dbReference type="ARBA" id="ARBA00004651"/>
    </source>
</evidence>
<dbReference type="PANTHER" id="PTHR47755">
    <property type="entry name" value="CELL DIVISION PROTEIN FTSX"/>
    <property type="match status" value="1"/>
</dbReference>
<dbReference type="InterPro" id="IPR058204">
    <property type="entry name" value="FtsX_firmicutes-type"/>
</dbReference>
<feature type="transmembrane region" description="Helical" evidence="11">
    <location>
        <begin position="26"/>
        <end position="47"/>
    </location>
</feature>
<comment type="similarity">
    <text evidence="2 10">Belongs to the ABC-4 integral membrane protein family. FtsX subfamily.</text>
</comment>
<dbReference type="RefSeq" id="WP_166504967.1">
    <property type="nucleotide sequence ID" value="NZ_LN650648.1"/>
</dbReference>
<feature type="transmembrane region" description="Helical" evidence="11">
    <location>
        <begin position="266"/>
        <end position="295"/>
    </location>
</feature>
<evidence type="ECO:0000256" key="3">
    <source>
        <dbReference type="ARBA" id="ARBA00021907"/>
    </source>
</evidence>
<dbReference type="NCBIfam" id="NF038347">
    <property type="entry name" value="FtsX_Gpos"/>
    <property type="match status" value="1"/>
</dbReference>
<dbReference type="Proteomes" id="UP000245695">
    <property type="component" value="Chromosome 1"/>
</dbReference>
<dbReference type="GO" id="GO:0051301">
    <property type="term" value="P:cell division"/>
    <property type="evidence" value="ECO:0007669"/>
    <property type="project" value="UniProtKB-KW"/>
</dbReference>
<keyword evidence="6 11" id="KW-0812">Transmembrane</keyword>
<keyword evidence="5 10" id="KW-0132">Cell division</keyword>
<dbReference type="Pfam" id="PF02687">
    <property type="entry name" value="FtsX"/>
    <property type="match status" value="1"/>
</dbReference>
<dbReference type="GO" id="GO:0005886">
    <property type="term" value="C:plasma membrane"/>
    <property type="evidence" value="ECO:0007669"/>
    <property type="project" value="UniProtKB-SubCell"/>
</dbReference>
<proteinExistence type="inferred from homology"/>
<comment type="subcellular location">
    <subcellularLocation>
        <location evidence="1">Cell membrane</location>
        <topology evidence="1">Multi-pass membrane protein</topology>
    </subcellularLocation>
</comment>